<dbReference type="RefSeq" id="WP_089805423.1">
    <property type="nucleotide sequence ID" value="NZ_FOYT01000001.1"/>
</dbReference>
<dbReference type="STRING" id="553469.SAMN04487947_1158"/>
<dbReference type="SUPFAM" id="SSF160387">
    <property type="entry name" value="NosL/MerB-like"/>
    <property type="match status" value="1"/>
</dbReference>
<gene>
    <name evidence="1" type="ORF">SAMN04487947_1158</name>
</gene>
<dbReference type="Gene3D" id="3.30.70.2050">
    <property type="match status" value="1"/>
</dbReference>
<name>A0A1I6GHP0_9EURY</name>
<dbReference type="PROSITE" id="PS51257">
    <property type="entry name" value="PROKAR_LIPOPROTEIN"/>
    <property type="match status" value="1"/>
</dbReference>
<organism evidence="1 2">
    <name type="scientific">Halogeometricum rufum</name>
    <dbReference type="NCBI Taxonomy" id="553469"/>
    <lineage>
        <taxon>Archaea</taxon>
        <taxon>Methanobacteriati</taxon>
        <taxon>Methanobacteriota</taxon>
        <taxon>Stenosarchaea group</taxon>
        <taxon>Halobacteria</taxon>
        <taxon>Halobacteriales</taxon>
        <taxon>Haloferacaceae</taxon>
        <taxon>Halogeometricum</taxon>
    </lineage>
</organism>
<reference evidence="2" key="1">
    <citation type="submission" date="2016-10" db="EMBL/GenBank/DDBJ databases">
        <authorList>
            <person name="Varghese N."/>
            <person name="Submissions S."/>
        </authorList>
    </citation>
    <scope>NUCLEOTIDE SEQUENCE [LARGE SCALE GENOMIC DNA]</scope>
    <source>
        <strain evidence="2">CGMCC 1.7736</strain>
    </source>
</reference>
<sequence>MCNRRHADGGPGLRRRRVLFAGAAVGAAALSGCLGGGGGGDRASAPPAETIPEGATCEVCGMNIRQNPGPSAEIFYRDQRPNDHENPARFDSTWEAYQYEFEKDDAGWEDVAFYVTDHSAVDYRTFEDGGDTFISRHYEASTFVPAADVTYVVDSEVKGAMGRDLVGFTEEADAESFRSEWGGSLATHDEVTPEVVAGLGR</sequence>
<dbReference type="PANTHER" id="PTHR41247:SF1">
    <property type="entry name" value="HTH-TYPE TRANSCRIPTIONAL REPRESSOR YCNK"/>
    <property type="match status" value="1"/>
</dbReference>
<dbReference type="InterPro" id="IPR006311">
    <property type="entry name" value="TAT_signal"/>
</dbReference>
<dbReference type="Pfam" id="PF05573">
    <property type="entry name" value="NosL"/>
    <property type="match status" value="1"/>
</dbReference>
<accession>A0A1I6GHP0</accession>
<dbReference type="PANTHER" id="PTHR41247">
    <property type="entry name" value="HTH-TYPE TRANSCRIPTIONAL REPRESSOR YCNK"/>
    <property type="match status" value="1"/>
</dbReference>
<dbReference type="AlphaFoldDB" id="A0A1I6GHP0"/>
<evidence type="ECO:0000313" key="2">
    <source>
        <dbReference type="Proteomes" id="UP000198531"/>
    </source>
</evidence>
<dbReference type="EMBL" id="FOYT01000001">
    <property type="protein sequence ID" value="SFR41587.1"/>
    <property type="molecule type" value="Genomic_DNA"/>
</dbReference>
<proteinExistence type="predicted"/>
<keyword evidence="2" id="KW-1185">Reference proteome</keyword>
<dbReference type="OrthoDB" id="162738at2157"/>
<protein>
    <submittedName>
        <fullName evidence="1">Nitrous oxide reductase accessory protein NosL</fullName>
    </submittedName>
</protein>
<evidence type="ECO:0000313" key="1">
    <source>
        <dbReference type="EMBL" id="SFR41587.1"/>
    </source>
</evidence>
<dbReference type="Proteomes" id="UP000198531">
    <property type="component" value="Unassembled WGS sequence"/>
</dbReference>
<dbReference type="PROSITE" id="PS51318">
    <property type="entry name" value="TAT"/>
    <property type="match status" value="1"/>
</dbReference>
<dbReference type="InterPro" id="IPR008719">
    <property type="entry name" value="N2O_reductase_NosL"/>
</dbReference>